<dbReference type="InterPro" id="IPR025660">
    <property type="entry name" value="Pept_his_AS"/>
</dbReference>
<evidence type="ECO:0000256" key="2">
    <source>
        <dbReference type="ARBA" id="ARBA00022670"/>
    </source>
</evidence>
<dbReference type="InterPro" id="IPR025661">
    <property type="entry name" value="Pept_asp_AS"/>
</dbReference>
<dbReference type="GO" id="GO:0008234">
    <property type="term" value="F:cysteine-type peptidase activity"/>
    <property type="evidence" value="ECO:0007669"/>
    <property type="project" value="UniProtKB-KW"/>
</dbReference>
<keyword evidence="10" id="KW-1185">Reference proteome</keyword>
<dbReference type="AlphaFoldDB" id="A0AAD9VI76"/>
<feature type="domain" description="Peptidase C1A papain C-terminal" evidence="7">
    <location>
        <begin position="359"/>
        <end position="574"/>
    </location>
</feature>
<dbReference type="PROSITE" id="PS51257">
    <property type="entry name" value="PROKAR_LIPOPROTEIN"/>
    <property type="match status" value="1"/>
</dbReference>
<keyword evidence="6" id="KW-1015">Disulfide bond</keyword>
<dbReference type="SUPFAM" id="SSF54001">
    <property type="entry name" value="Cysteine proteinases"/>
    <property type="match status" value="1"/>
</dbReference>
<proteinExistence type="inferred from homology"/>
<feature type="domain" description="Cathepsin propeptide inhibitor" evidence="8">
    <location>
        <begin position="271"/>
        <end position="327"/>
    </location>
</feature>
<dbReference type="SMART" id="SM00645">
    <property type="entry name" value="Pept_C1"/>
    <property type="match status" value="1"/>
</dbReference>
<evidence type="ECO:0000259" key="7">
    <source>
        <dbReference type="SMART" id="SM00645"/>
    </source>
</evidence>
<organism evidence="9 10">
    <name type="scientific">Acropora cervicornis</name>
    <name type="common">Staghorn coral</name>
    <dbReference type="NCBI Taxonomy" id="6130"/>
    <lineage>
        <taxon>Eukaryota</taxon>
        <taxon>Metazoa</taxon>
        <taxon>Cnidaria</taxon>
        <taxon>Anthozoa</taxon>
        <taxon>Hexacorallia</taxon>
        <taxon>Scleractinia</taxon>
        <taxon>Astrocoeniina</taxon>
        <taxon>Acroporidae</taxon>
        <taxon>Acropora</taxon>
    </lineage>
</organism>
<dbReference type="PRINTS" id="PR00705">
    <property type="entry name" value="PAPAIN"/>
</dbReference>
<dbReference type="EMBL" id="JARQWQ010000001">
    <property type="protein sequence ID" value="KAK2574655.1"/>
    <property type="molecule type" value="Genomic_DNA"/>
</dbReference>
<dbReference type="InterPro" id="IPR038765">
    <property type="entry name" value="Papain-like_cys_pep_sf"/>
</dbReference>
<dbReference type="InterPro" id="IPR013128">
    <property type="entry name" value="Peptidase_C1A"/>
</dbReference>
<evidence type="ECO:0000256" key="3">
    <source>
        <dbReference type="ARBA" id="ARBA00022801"/>
    </source>
</evidence>
<keyword evidence="2" id="KW-0645">Protease</keyword>
<dbReference type="SMART" id="SM00848">
    <property type="entry name" value="Inhibitor_I29"/>
    <property type="match status" value="1"/>
</dbReference>
<keyword evidence="4" id="KW-0788">Thiol protease</keyword>
<comment type="similarity">
    <text evidence="1">Belongs to the peptidase C1 family.</text>
</comment>
<evidence type="ECO:0000256" key="1">
    <source>
        <dbReference type="ARBA" id="ARBA00008455"/>
    </source>
</evidence>
<reference evidence="9" key="1">
    <citation type="journal article" date="2023" name="G3 (Bethesda)">
        <title>Whole genome assembly and annotation of the endangered Caribbean coral Acropora cervicornis.</title>
        <authorList>
            <person name="Selwyn J.D."/>
            <person name="Vollmer S.V."/>
        </authorList>
    </citation>
    <scope>NUCLEOTIDE SEQUENCE</scope>
    <source>
        <strain evidence="9">K2</strain>
    </source>
</reference>
<evidence type="ECO:0000256" key="6">
    <source>
        <dbReference type="ARBA" id="ARBA00023157"/>
    </source>
</evidence>
<dbReference type="PANTHER" id="PTHR12411">
    <property type="entry name" value="CYSTEINE PROTEASE FAMILY C1-RELATED"/>
    <property type="match status" value="1"/>
</dbReference>
<comment type="caution">
    <text evidence="9">The sequence shown here is derived from an EMBL/GenBank/DDBJ whole genome shotgun (WGS) entry which is preliminary data.</text>
</comment>
<keyword evidence="5" id="KW-0865">Zymogen</keyword>
<dbReference type="InterPro" id="IPR000169">
    <property type="entry name" value="Pept_cys_AS"/>
</dbReference>
<keyword evidence="3" id="KW-0378">Hydrolase</keyword>
<dbReference type="Gene3D" id="3.90.70.10">
    <property type="entry name" value="Cysteine proteinases"/>
    <property type="match status" value="1"/>
</dbReference>
<dbReference type="Pfam" id="PF00112">
    <property type="entry name" value="Peptidase_C1"/>
    <property type="match status" value="1"/>
</dbReference>
<evidence type="ECO:0000313" key="10">
    <source>
        <dbReference type="Proteomes" id="UP001249851"/>
    </source>
</evidence>
<name>A0AAD9VI76_ACRCE</name>
<evidence type="ECO:0000256" key="4">
    <source>
        <dbReference type="ARBA" id="ARBA00022807"/>
    </source>
</evidence>
<evidence type="ECO:0000259" key="8">
    <source>
        <dbReference type="SMART" id="SM00848"/>
    </source>
</evidence>
<dbReference type="PROSITE" id="PS00639">
    <property type="entry name" value="THIOL_PROTEASE_HIS"/>
    <property type="match status" value="1"/>
</dbReference>
<dbReference type="PROSITE" id="PS00640">
    <property type="entry name" value="THIOL_PROTEASE_ASN"/>
    <property type="match status" value="1"/>
</dbReference>
<accession>A0AAD9VI76</accession>
<dbReference type="FunFam" id="3.90.70.10:FF:000332">
    <property type="entry name" value="Cathepsin L1"/>
    <property type="match status" value="1"/>
</dbReference>
<dbReference type="Proteomes" id="UP001249851">
    <property type="component" value="Unassembled WGS sequence"/>
</dbReference>
<dbReference type="GO" id="GO:0006508">
    <property type="term" value="P:proteolysis"/>
    <property type="evidence" value="ECO:0007669"/>
    <property type="project" value="UniProtKB-KW"/>
</dbReference>
<sequence length="609" mass="70564">MAKMPLVVLLALFLFGCVVVIFFDWMKPSRGSSLCLSKHDIVGGYDQLYDEYFPRFYHTTGLLSLPFDDIVEPFEAWFAGEKNMSRIDYYYGMDKTIQRGDLGKHGILFKVVPMHAEMKPSDDTFTSCWYRAVPTWLPRAGQSVIPTNLSDFKFVSEEYHRGLLCLKYERKNKQYNKTNTYSLYISKHKPHKPLRYEMTGYDDMLASHYDHYVIDYVTFEPWMFNHTLFNLPEGSKCRKKANKLHSRYLANPMAEYMHFSHHKDGELDSAYKEYRTIHYKKYTSPVEHEQRTHIFKHNLRYIRSKNRQNLKFKLTPNNFTDMTEDEVNQHRGLLHDKKDRMKPKHSGMLKFNEAAVDSIPDELDWRDYGAITRVHSQGLCGSCWTFSALGAVEGAHFLKTGKLVELSNQELIDCSWAAGNHGCRGGFQDRTLKWVKQNGVALKRDYGPYLAQEGFCHCGESENCTVAHIKGFVRVPKNNSEALKYALVTHGPIASSVNSDRKSFRFYSHGIYDDPECGKKTNHAILTVGYGTHKNISYWIIKNSWGQLWGDNGFIKIAMKNDRCGLTHGPLLAIKKDASVLEFPFKNLKRVPRQRVRSFTEEELTILPF</sequence>
<dbReference type="PROSITE" id="PS00139">
    <property type="entry name" value="THIOL_PROTEASE_CYS"/>
    <property type="match status" value="1"/>
</dbReference>
<dbReference type="InterPro" id="IPR000668">
    <property type="entry name" value="Peptidase_C1A_C"/>
</dbReference>
<reference evidence="9" key="2">
    <citation type="journal article" date="2023" name="Science">
        <title>Genomic signatures of disease resistance in endangered staghorn corals.</title>
        <authorList>
            <person name="Vollmer S.V."/>
            <person name="Selwyn J.D."/>
            <person name="Despard B.A."/>
            <person name="Roesel C.L."/>
        </authorList>
    </citation>
    <scope>NUCLEOTIDE SEQUENCE</scope>
    <source>
        <strain evidence="9">K2</strain>
    </source>
</reference>
<dbReference type="Pfam" id="PF08246">
    <property type="entry name" value="Inhibitor_I29"/>
    <property type="match status" value="1"/>
</dbReference>
<dbReference type="CDD" id="cd02248">
    <property type="entry name" value="Peptidase_C1A"/>
    <property type="match status" value="1"/>
</dbReference>
<evidence type="ECO:0000313" key="9">
    <source>
        <dbReference type="EMBL" id="KAK2574655.1"/>
    </source>
</evidence>
<gene>
    <name evidence="9" type="ORF">P5673_000855</name>
</gene>
<dbReference type="InterPro" id="IPR039417">
    <property type="entry name" value="Peptidase_C1A_papain-like"/>
</dbReference>
<dbReference type="InterPro" id="IPR013201">
    <property type="entry name" value="Prot_inhib_I29"/>
</dbReference>
<protein>
    <submittedName>
        <fullName evidence="9">Counting factor associated protein D</fullName>
    </submittedName>
</protein>
<evidence type="ECO:0000256" key="5">
    <source>
        <dbReference type="ARBA" id="ARBA00023145"/>
    </source>
</evidence>